<dbReference type="Pfam" id="PF05222">
    <property type="entry name" value="AlaDh_PNT_N"/>
    <property type="match status" value="1"/>
</dbReference>
<keyword evidence="13" id="KW-0496">Mitochondrion</keyword>
<evidence type="ECO:0000256" key="14">
    <source>
        <dbReference type="ARBA" id="ARBA00023268"/>
    </source>
</evidence>
<dbReference type="KEGG" id="foc:113206348"/>
<proteinExistence type="inferred from homology"/>
<dbReference type="OrthoDB" id="10059875at2759"/>
<gene>
    <name evidence="24" type="primary">LOC113206348</name>
</gene>
<dbReference type="Gene3D" id="3.30.360.10">
    <property type="entry name" value="Dihydrodipicolinate Reductase, domain 2"/>
    <property type="match status" value="1"/>
</dbReference>
<dbReference type="Gene3D" id="3.40.50.720">
    <property type="entry name" value="NAD(P)-binding Rossmann-like Domain"/>
    <property type="match status" value="3"/>
</dbReference>
<evidence type="ECO:0000256" key="15">
    <source>
        <dbReference type="ARBA" id="ARBA00025744"/>
    </source>
</evidence>
<evidence type="ECO:0000256" key="5">
    <source>
        <dbReference type="ARBA" id="ARBA00011881"/>
    </source>
</evidence>
<evidence type="ECO:0000256" key="12">
    <source>
        <dbReference type="ARBA" id="ARBA00023027"/>
    </source>
</evidence>
<evidence type="ECO:0000256" key="3">
    <source>
        <dbReference type="ARBA" id="ARBA00004720"/>
    </source>
</evidence>
<dbReference type="FunFam" id="3.40.50.720:FF:000072">
    <property type="entry name" value="Saccharopine dehydrogenase [NADP(+), L-glutamate-forming]"/>
    <property type="match status" value="1"/>
</dbReference>
<dbReference type="SMART" id="SM01002">
    <property type="entry name" value="AlaDh_PNT_C"/>
    <property type="match status" value="1"/>
</dbReference>
<dbReference type="Proteomes" id="UP000504606">
    <property type="component" value="Unplaced"/>
</dbReference>
<keyword evidence="11" id="KW-0560">Oxidoreductase</keyword>
<dbReference type="GO" id="GO:0019878">
    <property type="term" value="P:lysine biosynthetic process via aminoadipic acid"/>
    <property type="evidence" value="ECO:0007669"/>
    <property type="project" value="TreeGrafter"/>
</dbReference>
<evidence type="ECO:0000256" key="13">
    <source>
        <dbReference type="ARBA" id="ARBA00023128"/>
    </source>
</evidence>
<dbReference type="GO" id="GO:0047131">
    <property type="term" value="F:saccharopine dehydrogenase (NAD+, L-glutamate-forming) activity"/>
    <property type="evidence" value="ECO:0007669"/>
    <property type="project" value="UniProtKB-EC"/>
</dbReference>
<reference evidence="24" key="1">
    <citation type="journal article" date="2018" name="Proc. Natl. Acad. Sci. U.S.A.">
        <title>Phylogenomics and the evolution of hemipteroid insects.</title>
        <authorList>
            <person name="Johnson K.P."/>
            <person name="Dietrich C.H."/>
            <person name="Friedrich F."/>
            <person name="Beutel R.G."/>
            <person name="Wipfler B."/>
            <person name="Peters R.S."/>
            <person name="Allen J.M."/>
            <person name="Petersen M."/>
            <person name="Donath A."/>
            <person name="Walden K.K."/>
            <person name="Kozlov A.M."/>
            <person name="Podsiadlowski L."/>
            <person name="Mayer C."/>
            <person name="Meusemann K."/>
            <person name="Vasilikopoulos A."/>
            <person name="Waterhouse R.M."/>
            <person name="Cameron S.L."/>
            <person name="Weirauch C."/>
            <person name="Swanson D.R."/>
            <person name="Percy D.M."/>
            <person name="Hardy N.B."/>
            <person name="Terry I."/>
            <person name="Liu S."/>
            <person name="Zhou X."/>
            <person name="Misof B."/>
            <person name="Robertson H.M."/>
            <person name="Yoshizawa K."/>
        </authorList>
    </citation>
    <scope>NUCLEOTIDE SEQUENCE</scope>
    <source>
        <tissue evidence="24">Whole organism</tissue>
    </source>
</reference>
<name>A0A9C6XA58_FRAOC</name>
<reference evidence="24" key="2">
    <citation type="submission" date="2025-08" db="UniProtKB">
        <authorList>
            <consortium name="RefSeq"/>
        </authorList>
    </citation>
    <scope>IDENTIFICATION</scope>
    <source>
        <tissue evidence="24">Whole organism</tissue>
    </source>
</reference>
<evidence type="ECO:0000313" key="24">
    <source>
        <dbReference type="RefSeq" id="XP_052131949.1"/>
    </source>
</evidence>
<comment type="catalytic activity">
    <reaction evidence="16">
        <text>L-saccharopine + NADP(+) + H2O = L-lysine + 2-oxoglutarate + NADPH + H(+)</text>
        <dbReference type="Rhea" id="RHEA:19373"/>
        <dbReference type="ChEBI" id="CHEBI:15377"/>
        <dbReference type="ChEBI" id="CHEBI:15378"/>
        <dbReference type="ChEBI" id="CHEBI:16810"/>
        <dbReference type="ChEBI" id="CHEBI:32551"/>
        <dbReference type="ChEBI" id="CHEBI:57783"/>
        <dbReference type="ChEBI" id="CHEBI:57951"/>
        <dbReference type="ChEBI" id="CHEBI:58349"/>
        <dbReference type="EC" id="1.5.1.8"/>
    </reaction>
    <physiologicalReaction direction="right-to-left" evidence="16">
        <dbReference type="Rhea" id="RHEA:19375"/>
    </physiologicalReaction>
</comment>
<dbReference type="FunFam" id="3.30.360.10:FF:000008">
    <property type="entry name" value="Alpha-aminoadipic semialdehyde synthase, mitochondrial"/>
    <property type="match status" value="1"/>
</dbReference>
<dbReference type="Gene3D" id="1.10.1870.10">
    <property type="entry name" value="Domain 3, Saccharopine reductase"/>
    <property type="match status" value="1"/>
</dbReference>
<evidence type="ECO:0000259" key="21">
    <source>
        <dbReference type="SMART" id="SM01002"/>
    </source>
</evidence>
<evidence type="ECO:0000256" key="19">
    <source>
        <dbReference type="ARBA" id="ARBA00072416"/>
    </source>
</evidence>
<dbReference type="InterPro" id="IPR032095">
    <property type="entry name" value="Sacchrp_dh-like_C"/>
</dbReference>
<dbReference type="Pfam" id="PF16653">
    <property type="entry name" value="Sacchrp_dh_C"/>
    <property type="match status" value="1"/>
</dbReference>
<dbReference type="RefSeq" id="XP_052131949.1">
    <property type="nucleotide sequence ID" value="XM_052275989.1"/>
</dbReference>
<comment type="subcellular location">
    <subcellularLocation>
        <location evidence="1">Mitochondrion</location>
    </subcellularLocation>
</comment>
<evidence type="ECO:0000313" key="23">
    <source>
        <dbReference type="Proteomes" id="UP000504606"/>
    </source>
</evidence>
<evidence type="ECO:0000256" key="1">
    <source>
        <dbReference type="ARBA" id="ARBA00004173"/>
    </source>
</evidence>
<dbReference type="SUPFAM" id="SSF51735">
    <property type="entry name" value="NAD(P)-binding Rossmann-fold domains"/>
    <property type="match status" value="1"/>
</dbReference>
<keyword evidence="23" id="KW-1185">Reference proteome</keyword>
<dbReference type="CDD" id="cd12189">
    <property type="entry name" value="LKR_SDH_like"/>
    <property type="match status" value="1"/>
</dbReference>
<dbReference type="FunFam" id="1.10.1870.10:FF:000001">
    <property type="entry name" value="Alpha-aminoadipic semialdehyde synthase, mitochondrial"/>
    <property type="match status" value="1"/>
</dbReference>
<protein>
    <recommendedName>
        <fullName evidence="19">Alpha-aminoadipic semialdehyde synthase, mitochondrial</fullName>
        <ecNumber evidence="6">1.5.1.8</ecNumber>
        <ecNumber evidence="7">1.5.1.9</ecNumber>
    </recommendedName>
    <alternativeName>
        <fullName evidence="20">LKR/SDH</fullName>
    </alternativeName>
</protein>
<dbReference type="InterPro" id="IPR007698">
    <property type="entry name" value="AlaDH/PNT_NAD(H)-bd"/>
</dbReference>
<evidence type="ECO:0000256" key="20">
    <source>
        <dbReference type="ARBA" id="ARBA00081012"/>
    </source>
</evidence>
<dbReference type="InterPro" id="IPR007886">
    <property type="entry name" value="AlaDH/PNT_N"/>
</dbReference>
<dbReference type="GO" id="GO:0006554">
    <property type="term" value="P:lysine catabolic process"/>
    <property type="evidence" value="ECO:0007669"/>
    <property type="project" value="UniProtKB-ARBA"/>
</dbReference>
<dbReference type="PANTHER" id="PTHR11133:SF22">
    <property type="entry name" value="ALPHA-AMINOADIPIC SEMIALDEHYDE SYNTHASE, MITOCHONDRIAL"/>
    <property type="match status" value="1"/>
</dbReference>
<dbReference type="Pfam" id="PF03435">
    <property type="entry name" value="Sacchrp_dh_NADP"/>
    <property type="match status" value="1"/>
</dbReference>
<keyword evidence="10" id="KW-0007">Acetylation</keyword>
<keyword evidence="14" id="KW-0511">Multifunctional enzyme</keyword>
<evidence type="ECO:0000256" key="18">
    <source>
        <dbReference type="ARBA" id="ARBA00055923"/>
    </source>
</evidence>
<evidence type="ECO:0000256" key="6">
    <source>
        <dbReference type="ARBA" id="ARBA00012846"/>
    </source>
</evidence>
<dbReference type="SUPFAM" id="SSF55347">
    <property type="entry name" value="Glyceraldehyde-3-phosphate dehydrogenase-like, C-terminal domain"/>
    <property type="match status" value="1"/>
</dbReference>
<evidence type="ECO:0000256" key="8">
    <source>
        <dbReference type="ARBA" id="ARBA00022857"/>
    </source>
</evidence>
<dbReference type="GeneID" id="113206348"/>
<keyword evidence="9" id="KW-0809">Transit peptide</keyword>
<dbReference type="EC" id="1.5.1.8" evidence="6"/>
<evidence type="ECO:0000256" key="4">
    <source>
        <dbReference type="ARBA" id="ARBA00005624"/>
    </source>
</evidence>
<evidence type="ECO:0000256" key="9">
    <source>
        <dbReference type="ARBA" id="ARBA00022946"/>
    </source>
</evidence>
<evidence type="ECO:0000256" key="7">
    <source>
        <dbReference type="ARBA" id="ARBA00012849"/>
    </source>
</evidence>
<sequence>MLFRLAGRAARAGLARDQQLADGVRASSSTAGRPELSALRGKVIAVRREDQSVWERRAPLAPANVRRLTRMGVKVLLQPSNRRAYPMLAYQNAGAVIQEDISEASVIFGVKQVPIDQLLPNKTYCSFSHTIKAQESNMPMLDAILSKNIRLIDYEKLMDERGQRVVAFGKYAGVAGMVNIFHGLGLRLLALGHHTPFMHIGPAHNYRNSSMARQAIRDAGYEISLGMMPKSVGPLTFVFTGSGNVSSGAQEVFQELPHEYVPPEMLQKVAEHGVTTKLYACEVRRRHHLVRKEDGKFDPEDYDKNPSKYISTFSKKIAPYASVIVNGIYWAVDSPKLLTIPDAKQLLQPAHTPWLPTSPGTPALPHRMLGICDISADPGGSIEFMNECTTIDNPFCLYDADRNKDTASFKGPGVLVCSIDNMPTQLPRESTDFFGDLLYPYALSIILSDATVPLEKQSFPPSVYGAIIASNGKLTPNFEYIQELRNQNTRNKQKQVCTEEIAQRVLVLGAGYVSAPVIEYLSRDKNVAVTVASSLKDEADKLASKYPGVRPVLMDVVNRPDSLRELIEEADVVISLLPYGLHHTVAEACIDTRTNMVTASYCTPALQALHERAVEAGITVVNEVGLDPGIDHLLAMECFEEVRQGGGKVVSFVSYCGGLPAPECSDNALRYKFSWSPRAALLNTLATAKHLRNNEVVEVPAGGELMRCAHDLDFLPGFALEGYPNRDSMQYAQLYGIAGEANTVLRGTLRYRGFSDTVQSLQILGLINAEPHPALHPKGPEITWRAFVCNLLGIADVDIFFENLKSKLAERVGSAERLAAIENLGLLSDDPIQKMDTPLDTLSHYLSKRLVLEPHERDIVILRHDVDILWPDGRRELRGINLVTYGDPHGHSAMARTVGFPAAIAAKMVLDGEIQSHGMVLPFSREIYRPILSRLKSEGIEPFVRSKWL</sequence>
<comment type="pathway">
    <text evidence="2">Amino-acid degradation; L-lysine degradation via saccharopine pathway; glutaryl-CoA from L-lysine: step 1/6.</text>
</comment>
<dbReference type="CTD" id="34064"/>
<evidence type="ECO:0000259" key="22">
    <source>
        <dbReference type="SMART" id="SM01003"/>
    </source>
</evidence>
<evidence type="ECO:0000256" key="10">
    <source>
        <dbReference type="ARBA" id="ARBA00022990"/>
    </source>
</evidence>
<dbReference type="AlphaFoldDB" id="A0A9C6XA58"/>
<evidence type="ECO:0000256" key="11">
    <source>
        <dbReference type="ARBA" id="ARBA00023002"/>
    </source>
</evidence>
<evidence type="ECO:0000256" key="16">
    <source>
        <dbReference type="ARBA" id="ARBA00051738"/>
    </source>
</evidence>
<dbReference type="InterPro" id="IPR051168">
    <property type="entry name" value="AASS"/>
</dbReference>
<accession>A0A9C6XA58</accession>
<comment type="subunit">
    <text evidence="5">Homotetramer.</text>
</comment>
<dbReference type="FunFam" id="3.40.50.720:FF:000087">
    <property type="entry name" value="alpha-aminoadipic semialdehyde synthase, mitochondrial"/>
    <property type="match status" value="1"/>
</dbReference>
<dbReference type="InterPro" id="IPR036291">
    <property type="entry name" value="NAD(P)-bd_dom_sf"/>
</dbReference>
<keyword evidence="12" id="KW-0520">NAD</keyword>
<comment type="pathway">
    <text evidence="3">Amino-acid degradation; L-lysine degradation via saccharopine pathway; glutaryl-CoA from L-lysine: step 2/6.</text>
</comment>
<dbReference type="InterPro" id="IPR005097">
    <property type="entry name" value="Sacchrp_dh_NADP-bd"/>
</dbReference>
<dbReference type="SMART" id="SM01003">
    <property type="entry name" value="AlaDh_PNT_N"/>
    <property type="match status" value="1"/>
</dbReference>
<evidence type="ECO:0000256" key="2">
    <source>
        <dbReference type="ARBA" id="ARBA00004682"/>
    </source>
</evidence>
<evidence type="ECO:0000256" key="17">
    <source>
        <dbReference type="ARBA" id="ARBA00051926"/>
    </source>
</evidence>
<dbReference type="GO" id="GO:0047130">
    <property type="term" value="F:saccharopine dehydrogenase (NADP+, L-lysine-forming) activity"/>
    <property type="evidence" value="ECO:0007669"/>
    <property type="project" value="UniProtKB-EC"/>
</dbReference>
<feature type="domain" description="Alanine dehydrogenase/pyridine nucleotide transhydrogenase NAD(H)-binding" evidence="21">
    <location>
        <begin position="215"/>
        <end position="418"/>
    </location>
</feature>
<comment type="similarity">
    <text evidence="15">In the C-terminal section; belongs to the saccharopine dehydrogenase family.</text>
</comment>
<dbReference type="GO" id="GO:0005739">
    <property type="term" value="C:mitochondrion"/>
    <property type="evidence" value="ECO:0007669"/>
    <property type="project" value="UniProtKB-SubCell"/>
</dbReference>
<keyword evidence="8" id="KW-0521">NADP</keyword>
<dbReference type="PANTHER" id="PTHR11133">
    <property type="entry name" value="SACCHAROPINE DEHYDROGENASE"/>
    <property type="match status" value="1"/>
</dbReference>
<organism evidence="23 24">
    <name type="scientific">Frankliniella occidentalis</name>
    <name type="common">Western flower thrips</name>
    <name type="synonym">Euthrips occidentalis</name>
    <dbReference type="NCBI Taxonomy" id="133901"/>
    <lineage>
        <taxon>Eukaryota</taxon>
        <taxon>Metazoa</taxon>
        <taxon>Ecdysozoa</taxon>
        <taxon>Arthropoda</taxon>
        <taxon>Hexapoda</taxon>
        <taxon>Insecta</taxon>
        <taxon>Pterygota</taxon>
        <taxon>Neoptera</taxon>
        <taxon>Paraneoptera</taxon>
        <taxon>Thysanoptera</taxon>
        <taxon>Terebrantia</taxon>
        <taxon>Thripoidea</taxon>
        <taxon>Thripidae</taxon>
        <taxon>Frankliniella</taxon>
    </lineage>
</organism>
<comment type="catalytic activity">
    <reaction evidence="17">
        <text>L-saccharopine + NAD(+) + H2O = (S)-2-amino-6-oxohexanoate + L-glutamate + NADH + H(+)</text>
        <dbReference type="Rhea" id="RHEA:24520"/>
        <dbReference type="ChEBI" id="CHEBI:15377"/>
        <dbReference type="ChEBI" id="CHEBI:15378"/>
        <dbReference type="ChEBI" id="CHEBI:29985"/>
        <dbReference type="ChEBI" id="CHEBI:57540"/>
        <dbReference type="ChEBI" id="CHEBI:57945"/>
        <dbReference type="ChEBI" id="CHEBI:57951"/>
        <dbReference type="ChEBI" id="CHEBI:58321"/>
        <dbReference type="EC" id="1.5.1.9"/>
    </reaction>
    <physiologicalReaction direction="left-to-right" evidence="17">
        <dbReference type="Rhea" id="RHEA:24521"/>
    </physiologicalReaction>
</comment>
<feature type="domain" description="Alanine dehydrogenase/pyridine nucleotide transhydrogenase N-terminal" evidence="22">
    <location>
        <begin position="45"/>
        <end position="175"/>
    </location>
</feature>
<comment type="similarity">
    <text evidence="4">In the N-terminal section; belongs to the AlaDH/PNT family.</text>
</comment>
<comment type="function">
    <text evidence="18">Bifunctional enzyme that catalyzes the first two steps in lysine degradation.</text>
</comment>
<dbReference type="EC" id="1.5.1.9" evidence="7"/>
<dbReference type="SUPFAM" id="SSF52283">
    <property type="entry name" value="Formate/glycerate dehydrogenase catalytic domain-like"/>
    <property type="match status" value="1"/>
</dbReference>